<comment type="caution">
    <text evidence="1">The sequence shown here is derived from an EMBL/GenBank/DDBJ whole genome shotgun (WGS) entry which is preliminary data.</text>
</comment>
<sequence>MCMYSYGLLEPGCYYLIQEESDSAISLIKVTMKTDHCMYVFTYDDQMVTGWRRKGDPIHDIIECLTDEAVEEWEKHYNNNEGAYYEEDEE</sequence>
<organism evidence="1 2">
    <name type="scientific">Paraflavisolibacter caeni</name>
    <dbReference type="NCBI Taxonomy" id="2982496"/>
    <lineage>
        <taxon>Bacteria</taxon>
        <taxon>Pseudomonadati</taxon>
        <taxon>Bacteroidota</taxon>
        <taxon>Chitinophagia</taxon>
        <taxon>Chitinophagales</taxon>
        <taxon>Chitinophagaceae</taxon>
        <taxon>Paraflavisolibacter</taxon>
    </lineage>
</organism>
<proteinExistence type="predicted"/>
<name>A0A9X3BIK6_9BACT</name>
<reference evidence="1" key="1">
    <citation type="submission" date="2022-09" db="EMBL/GenBank/DDBJ databases">
        <authorList>
            <person name="Yuan C."/>
            <person name="Ke Z."/>
        </authorList>
    </citation>
    <scope>NUCLEOTIDE SEQUENCE</scope>
    <source>
        <strain evidence="1">LB-8</strain>
    </source>
</reference>
<evidence type="ECO:0000313" key="1">
    <source>
        <dbReference type="EMBL" id="MCU7551542.1"/>
    </source>
</evidence>
<evidence type="ECO:0000313" key="2">
    <source>
        <dbReference type="Proteomes" id="UP001155483"/>
    </source>
</evidence>
<reference evidence="1" key="2">
    <citation type="submission" date="2023-04" db="EMBL/GenBank/DDBJ databases">
        <title>Paracnuella aquatica gen. nov., sp. nov., a member of the family Chitinophagaceae isolated from a hot spring.</title>
        <authorList>
            <person name="Wang C."/>
        </authorList>
    </citation>
    <scope>NUCLEOTIDE SEQUENCE</scope>
    <source>
        <strain evidence="1">LB-8</strain>
    </source>
</reference>
<dbReference type="AlphaFoldDB" id="A0A9X3BIK6"/>
<accession>A0A9X3BIK6</accession>
<gene>
    <name evidence="1" type="ORF">OCK74_20645</name>
</gene>
<dbReference type="RefSeq" id="WP_279298980.1">
    <property type="nucleotide sequence ID" value="NZ_JAOTIF010000021.1"/>
</dbReference>
<protein>
    <submittedName>
        <fullName evidence="1">Uncharacterized protein</fullName>
    </submittedName>
</protein>
<keyword evidence="2" id="KW-1185">Reference proteome</keyword>
<dbReference type="Proteomes" id="UP001155483">
    <property type="component" value="Unassembled WGS sequence"/>
</dbReference>
<dbReference type="EMBL" id="JAOTIF010000021">
    <property type="protein sequence ID" value="MCU7551542.1"/>
    <property type="molecule type" value="Genomic_DNA"/>
</dbReference>